<dbReference type="CDD" id="cd06261">
    <property type="entry name" value="TM_PBP2"/>
    <property type="match status" value="1"/>
</dbReference>
<keyword evidence="8 9" id="KW-0472">Membrane</keyword>
<dbReference type="GO" id="GO:0022857">
    <property type="term" value="F:transmembrane transporter activity"/>
    <property type="evidence" value="ECO:0007669"/>
    <property type="project" value="InterPro"/>
</dbReference>
<evidence type="ECO:0000256" key="8">
    <source>
        <dbReference type="ARBA" id="ARBA00023136"/>
    </source>
</evidence>
<comment type="caution">
    <text evidence="11">The sequence shown here is derived from an EMBL/GenBank/DDBJ whole genome shotgun (WGS) entry which is preliminary data.</text>
</comment>
<feature type="transmembrane region" description="Helical" evidence="9">
    <location>
        <begin position="79"/>
        <end position="98"/>
    </location>
</feature>
<feature type="transmembrane region" description="Helical" evidence="9">
    <location>
        <begin position="179"/>
        <end position="200"/>
    </location>
</feature>
<evidence type="ECO:0000256" key="1">
    <source>
        <dbReference type="ARBA" id="ARBA00004429"/>
    </source>
</evidence>
<dbReference type="InterPro" id="IPR043429">
    <property type="entry name" value="ArtM/GltK/GlnP/TcyL/YhdX-like"/>
</dbReference>
<dbReference type="GO" id="GO:0043190">
    <property type="term" value="C:ATP-binding cassette (ABC) transporter complex"/>
    <property type="evidence" value="ECO:0007669"/>
    <property type="project" value="InterPro"/>
</dbReference>
<evidence type="ECO:0000256" key="4">
    <source>
        <dbReference type="ARBA" id="ARBA00022475"/>
    </source>
</evidence>
<keyword evidence="4" id="KW-1003">Cell membrane</keyword>
<feature type="domain" description="ABC transmembrane type-1" evidence="10">
    <location>
        <begin position="9"/>
        <end position="197"/>
    </location>
</feature>
<evidence type="ECO:0000256" key="6">
    <source>
        <dbReference type="ARBA" id="ARBA00022970"/>
    </source>
</evidence>
<evidence type="ECO:0000256" key="7">
    <source>
        <dbReference type="ARBA" id="ARBA00022989"/>
    </source>
</evidence>
<dbReference type="InterPro" id="IPR035906">
    <property type="entry name" value="MetI-like_sf"/>
</dbReference>
<dbReference type="EMBL" id="JAINWA010000001">
    <property type="protein sequence ID" value="MCD1653433.1"/>
    <property type="molecule type" value="Genomic_DNA"/>
</dbReference>
<sequence>MLEAMFQGTLVSLEIFFLTLLFALPLALPVAFGRMSKNRGISALVNGYLLIMRGTPLILQLIFVYFAPYYLFGVSYDRFIAVVVAYVINYAAYFAEIYRGGIESIPRGQYEAAKVLGFSRTQTFFRIVLPQVVKRILPSTANEVITLVKDTALAQTIGVAELFRVAQNASARQFSTMPIFIAGIFYFLMNWVVSAAFSRFEKKLSYYR</sequence>
<organism evidence="11 12">
    <name type="scientific">Teretinema zuelzerae</name>
    <dbReference type="NCBI Taxonomy" id="156"/>
    <lineage>
        <taxon>Bacteria</taxon>
        <taxon>Pseudomonadati</taxon>
        <taxon>Spirochaetota</taxon>
        <taxon>Spirochaetia</taxon>
        <taxon>Spirochaetales</taxon>
        <taxon>Treponemataceae</taxon>
        <taxon>Teretinema</taxon>
    </lineage>
</organism>
<gene>
    <name evidence="11" type="ORF">K7J14_01810</name>
</gene>
<evidence type="ECO:0000259" key="10">
    <source>
        <dbReference type="PROSITE" id="PS50928"/>
    </source>
</evidence>
<reference evidence="11" key="1">
    <citation type="submission" date="2021-08" db="EMBL/GenBank/DDBJ databases">
        <title>Comparative analyses of Brucepasteria parasyntrophica and Teretinema zuelzerae.</title>
        <authorList>
            <person name="Song Y."/>
            <person name="Brune A."/>
        </authorList>
    </citation>
    <scope>NUCLEOTIDE SEQUENCE</scope>
    <source>
        <strain evidence="11">DSM 1903</strain>
    </source>
</reference>
<dbReference type="GO" id="GO:0006865">
    <property type="term" value="P:amino acid transport"/>
    <property type="evidence" value="ECO:0007669"/>
    <property type="project" value="UniProtKB-KW"/>
</dbReference>
<accession>A0AAE3EGK0</accession>
<name>A0AAE3EGK0_9SPIR</name>
<feature type="transmembrane region" description="Helical" evidence="9">
    <location>
        <begin position="45"/>
        <end position="67"/>
    </location>
</feature>
<protein>
    <submittedName>
        <fullName evidence="11">Amino acid ABC transporter permease</fullName>
    </submittedName>
</protein>
<dbReference type="NCBIfam" id="TIGR01726">
    <property type="entry name" value="HEQRo_perm_3TM"/>
    <property type="match status" value="1"/>
</dbReference>
<dbReference type="InterPro" id="IPR010065">
    <property type="entry name" value="AA_ABC_transptr_permease_3TM"/>
</dbReference>
<dbReference type="InterPro" id="IPR000515">
    <property type="entry name" value="MetI-like"/>
</dbReference>
<proteinExistence type="inferred from homology"/>
<dbReference type="AlphaFoldDB" id="A0AAE3EGK0"/>
<dbReference type="Pfam" id="PF00528">
    <property type="entry name" value="BPD_transp_1"/>
    <property type="match status" value="1"/>
</dbReference>
<dbReference type="SUPFAM" id="SSF161098">
    <property type="entry name" value="MetI-like"/>
    <property type="match status" value="1"/>
</dbReference>
<keyword evidence="7 9" id="KW-1133">Transmembrane helix</keyword>
<evidence type="ECO:0000313" key="11">
    <source>
        <dbReference type="EMBL" id="MCD1653433.1"/>
    </source>
</evidence>
<comment type="similarity">
    <text evidence="2">Belongs to the binding-protein-dependent transport system permease family. HisMQ subfamily.</text>
</comment>
<keyword evidence="5 9" id="KW-0812">Transmembrane</keyword>
<dbReference type="PANTHER" id="PTHR30614">
    <property type="entry name" value="MEMBRANE COMPONENT OF AMINO ACID ABC TRANSPORTER"/>
    <property type="match status" value="1"/>
</dbReference>
<dbReference type="Proteomes" id="UP001198163">
    <property type="component" value="Unassembled WGS sequence"/>
</dbReference>
<feature type="transmembrane region" description="Helical" evidence="9">
    <location>
        <begin position="15"/>
        <end position="33"/>
    </location>
</feature>
<dbReference type="RefSeq" id="WP_269062401.1">
    <property type="nucleotide sequence ID" value="NZ_JAINWA010000001.1"/>
</dbReference>
<keyword evidence="3 9" id="KW-0813">Transport</keyword>
<keyword evidence="12" id="KW-1185">Reference proteome</keyword>
<dbReference type="Gene3D" id="1.10.3720.10">
    <property type="entry name" value="MetI-like"/>
    <property type="match status" value="1"/>
</dbReference>
<evidence type="ECO:0000256" key="2">
    <source>
        <dbReference type="ARBA" id="ARBA00010072"/>
    </source>
</evidence>
<evidence type="ECO:0000256" key="3">
    <source>
        <dbReference type="ARBA" id="ARBA00022448"/>
    </source>
</evidence>
<evidence type="ECO:0000256" key="5">
    <source>
        <dbReference type="ARBA" id="ARBA00022692"/>
    </source>
</evidence>
<keyword evidence="6" id="KW-0029">Amino-acid transport</keyword>
<comment type="subcellular location">
    <subcellularLocation>
        <location evidence="1">Cell inner membrane</location>
        <topology evidence="1">Multi-pass membrane protein</topology>
    </subcellularLocation>
    <subcellularLocation>
        <location evidence="9">Cell membrane</location>
        <topology evidence="9">Multi-pass membrane protein</topology>
    </subcellularLocation>
</comment>
<dbReference type="PROSITE" id="PS50928">
    <property type="entry name" value="ABC_TM1"/>
    <property type="match status" value="1"/>
</dbReference>
<dbReference type="PANTHER" id="PTHR30614:SF0">
    <property type="entry name" value="L-CYSTINE TRANSPORT SYSTEM PERMEASE PROTEIN TCYL"/>
    <property type="match status" value="1"/>
</dbReference>
<evidence type="ECO:0000313" key="12">
    <source>
        <dbReference type="Proteomes" id="UP001198163"/>
    </source>
</evidence>
<evidence type="ECO:0000256" key="9">
    <source>
        <dbReference type="RuleBase" id="RU363032"/>
    </source>
</evidence>